<feature type="compositionally biased region" description="Low complexity" evidence="1">
    <location>
        <begin position="99"/>
        <end position="129"/>
    </location>
</feature>
<feature type="signal peptide" evidence="2">
    <location>
        <begin position="1"/>
        <end position="23"/>
    </location>
</feature>
<reference evidence="3 4" key="1">
    <citation type="journal article" date="2009" name="PLoS Genet.">
        <title>Alliance of proteomics and genomics to unravel the specificities of Sahara bacterium Deinococcus deserti.</title>
        <authorList>
            <person name="de Groot A."/>
            <person name="Dulermo R."/>
            <person name="Ortet P."/>
            <person name="Blanchard L."/>
            <person name="Guerin P."/>
            <person name="Fernandez B."/>
            <person name="Vacherie B."/>
            <person name="Dossat C."/>
            <person name="Jolivet E."/>
            <person name="Siguier P."/>
            <person name="Chandler M."/>
            <person name="Barakat M."/>
            <person name="Dedieu A."/>
            <person name="Barbe V."/>
            <person name="Heulin T."/>
            <person name="Sommer S."/>
            <person name="Achouak W."/>
            <person name="Armengaud J."/>
        </authorList>
    </citation>
    <scope>NUCLEOTIDE SEQUENCE [LARGE SCALE GENOMIC DNA]</scope>
    <source>
        <strain evidence="4">DSM 17065 / CIP 109153 / LMG 22923 / VCD115</strain>
    </source>
</reference>
<dbReference type="RefSeq" id="WP_049760421.1">
    <property type="nucleotide sequence ID" value="NC_012526.1"/>
</dbReference>
<feature type="compositionally biased region" description="Gly residues" evidence="1">
    <location>
        <begin position="130"/>
        <end position="149"/>
    </location>
</feature>
<dbReference type="PaxDb" id="546414-Deide_00692"/>
<dbReference type="EMBL" id="CP001114">
    <property type="protein sequence ID" value="ACO44869.2"/>
    <property type="molecule type" value="Genomic_DNA"/>
</dbReference>
<gene>
    <name evidence="3" type="ordered locus">Deide_00692</name>
</gene>
<keyword evidence="4" id="KW-1185">Reference proteome</keyword>
<feature type="compositionally biased region" description="Low complexity" evidence="1">
    <location>
        <begin position="193"/>
        <end position="216"/>
    </location>
</feature>
<organism evidence="3 4">
    <name type="scientific">Deinococcus deserti (strain DSM 17065 / CIP 109153 / LMG 22923 / VCD115)</name>
    <dbReference type="NCBI Taxonomy" id="546414"/>
    <lineage>
        <taxon>Bacteria</taxon>
        <taxon>Thermotogati</taxon>
        <taxon>Deinococcota</taxon>
        <taxon>Deinococci</taxon>
        <taxon>Deinococcales</taxon>
        <taxon>Deinococcaceae</taxon>
        <taxon>Deinococcus</taxon>
    </lineage>
</organism>
<proteinExistence type="predicted"/>
<name>C1CXR3_DEIDV</name>
<evidence type="ECO:0000256" key="1">
    <source>
        <dbReference type="SAM" id="MobiDB-lite"/>
    </source>
</evidence>
<evidence type="ECO:0008006" key="5">
    <source>
        <dbReference type="Google" id="ProtNLM"/>
    </source>
</evidence>
<dbReference type="Proteomes" id="UP000002208">
    <property type="component" value="Chromosome"/>
</dbReference>
<protein>
    <recommendedName>
        <fullName evidence="5">Collagen triple helix repeat protein</fullName>
    </recommendedName>
</protein>
<feature type="compositionally biased region" description="Low complexity" evidence="1">
    <location>
        <begin position="150"/>
        <end position="187"/>
    </location>
</feature>
<evidence type="ECO:0000313" key="4">
    <source>
        <dbReference type="Proteomes" id="UP000002208"/>
    </source>
</evidence>
<feature type="region of interest" description="Disordered" evidence="1">
    <location>
        <begin position="99"/>
        <end position="233"/>
    </location>
</feature>
<keyword evidence="2" id="KW-0732">Signal</keyword>
<sequence>MTTLVRRALLTTTLLLSLGMAGAQTGQTSTSALPAQTTLTLRSGELTLPYLEGATPVRSVRTFTGVGVVYRGSVADALQRYTQALVTGGFTAVDRSAPAETEAGNAEGTGDTTETTETTGTTDAATGTTGTAGGGTAGGTGTAGSGATGTAGATATGTTGTTATGTTGAAGTAATGTTGATGSTTGAAGTGTTGAADTTGTAGTTGNAGTSATGTTMTRPEVGNGGPVQTFERNGERVQLRVYESMGHTVVLISRISVPGATTPGS</sequence>
<dbReference type="OrthoDB" id="74353at2"/>
<dbReference type="KEGG" id="ddr:Deide_00692"/>
<dbReference type="HOGENOM" id="CLU_1044779_0_0_0"/>
<dbReference type="AlphaFoldDB" id="C1CXR3"/>
<feature type="chain" id="PRO_5002907959" description="Collagen triple helix repeat protein" evidence="2">
    <location>
        <begin position="24"/>
        <end position="266"/>
    </location>
</feature>
<evidence type="ECO:0000256" key="2">
    <source>
        <dbReference type="SAM" id="SignalP"/>
    </source>
</evidence>
<evidence type="ECO:0000313" key="3">
    <source>
        <dbReference type="EMBL" id="ACO44869.2"/>
    </source>
</evidence>
<accession>C1CXR3</accession>